<name>A0A195C0B6_9HYME</name>
<dbReference type="EMBL" id="KQ978387">
    <property type="protein sequence ID" value="KYM94349.1"/>
    <property type="molecule type" value="Genomic_DNA"/>
</dbReference>
<organism evidence="1 2">
    <name type="scientific">Cyphomyrmex costatus</name>
    <dbReference type="NCBI Taxonomy" id="456900"/>
    <lineage>
        <taxon>Eukaryota</taxon>
        <taxon>Metazoa</taxon>
        <taxon>Ecdysozoa</taxon>
        <taxon>Arthropoda</taxon>
        <taxon>Hexapoda</taxon>
        <taxon>Insecta</taxon>
        <taxon>Pterygota</taxon>
        <taxon>Neoptera</taxon>
        <taxon>Endopterygota</taxon>
        <taxon>Hymenoptera</taxon>
        <taxon>Apocrita</taxon>
        <taxon>Aculeata</taxon>
        <taxon>Formicoidea</taxon>
        <taxon>Formicidae</taxon>
        <taxon>Myrmicinae</taxon>
        <taxon>Cyphomyrmex</taxon>
    </lineage>
</organism>
<accession>A0A195C0B6</accession>
<feature type="non-terminal residue" evidence="1">
    <location>
        <position position="1"/>
    </location>
</feature>
<sequence>INNIFFSSTLTDSGYIHTCIDSTITRAVT</sequence>
<reference evidence="1 2" key="1">
    <citation type="submission" date="2016-03" db="EMBL/GenBank/DDBJ databases">
        <title>Cyphomyrmex costatus WGS genome.</title>
        <authorList>
            <person name="Nygaard S."/>
            <person name="Hu H."/>
            <person name="Boomsma J."/>
            <person name="Zhang G."/>
        </authorList>
    </citation>
    <scope>NUCLEOTIDE SEQUENCE [LARGE SCALE GENOMIC DNA]</scope>
    <source>
        <strain evidence="1">MS0001</strain>
        <tissue evidence="1">Whole body</tissue>
    </source>
</reference>
<dbReference type="AlphaFoldDB" id="A0A195C0B6"/>
<keyword evidence="2" id="KW-1185">Reference proteome</keyword>
<dbReference type="Proteomes" id="UP000078542">
    <property type="component" value="Unassembled WGS sequence"/>
</dbReference>
<protein>
    <submittedName>
        <fullName evidence="1">Uncharacterized protein</fullName>
    </submittedName>
</protein>
<evidence type="ECO:0000313" key="1">
    <source>
        <dbReference type="EMBL" id="KYM94349.1"/>
    </source>
</evidence>
<evidence type="ECO:0000313" key="2">
    <source>
        <dbReference type="Proteomes" id="UP000078542"/>
    </source>
</evidence>
<gene>
    <name evidence="1" type="ORF">ALC62_15016</name>
</gene>
<proteinExistence type="predicted"/>